<evidence type="ECO:0000313" key="4">
    <source>
        <dbReference type="Proteomes" id="UP000249645"/>
    </source>
</evidence>
<feature type="transmembrane region" description="Helical" evidence="1">
    <location>
        <begin position="42"/>
        <end position="59"/>
    </location>
</feature>
<keyword evidence="1" id="KW-0472">Membrane</keyword>
<proteinExistence type="predicted"/>
<evidence type="ECO:0000313" key="3">
    <source>
        <dbReference type="EMBL" id="PZP47949.1"/>
    </source>
</evidence>
<evidence type="ECO:0000259" key="2">
    <source>
        <dbReference type="Pfam" id="PF01757"/>
    </source>
</evidence>
<dbReference type="AlphaFoldDB" id="A0A2W5H1V3"/>
<feature type="domain" description="Acyltransferase 3" evidence="2">
    <location>
        <begin position="5"/>
        <end position="174"/>
    </location>
</feature>
<sequence length="203" mass="23676">MFSILIVFLLLLLPLLFGNPVSLDAHHHYHFTYGYFNLMSNPIVWDFVLGMLLGAWFVYKRPIWNKKVYFVLILLFGIWNAVNLFGKWNAGHGITHWALPIVGLVTTLVFYENQYGIRVSKWLLFLGKISFSLYLLHPVVQYATQYFFNHHHMEKWIATPLYLVVSILLSIAMATLTQFLIENHFSRIAKKALLFLGKKINIS</sequence>
<dbReference type="GO" id="GO:0016747">
    <property type="term" value="F:acyltransferase activity, transferring groups other than amino-acyl groups"/>
    <property type="evidence" value="ECO:0007669"/>
    <property type="project" value="InterPro"/>
</dbReference>
<accession>A0A2W5H1V3</accession>
<feature type="transmembrane region" description="Helical" evidence="1">
    <location>
        <begin position="68"/>
        <end position="88"/>
    </location>
</feature>
<name>A0A2W5H1V3_9SPHI</name>
<dbReference type="Proteomes" id="UP000249645">
    <property type="component" value="Unassembled WGS sequence"/>
</dbReference>
<dbReference type="Pfam" id="PF01757">
    <property type="entry name" value="Acyl_transf_3"/>
    <property type="match status" value="1"/>
</dbReference>
<feature type="transmembrane region" description="Helical" evidence="1">
    <location>
        <begin position="160"/>
        <end position="181"/>
    </location>
</feature>
<dbReference type="InterPro" id="IPR002656">
    <property type="entry name" value="Acyl_transf_3_dom"/>
</dbReference>
<feature type="transmembrane region" description="Helical" evidence="1">
    <location>
        <begin position="94"/>
        <end position="111"/>
    </location>
</feature>
<keyword evidence="1" id="KW-0812">Transmembrane</keyword>
<protein>
    <recommendedName>
        <fullName evidence="2">Acyltransferase 3 domain-containing protein</fullName>
    </recommendedName>
</protein>
<evidence type="ECO:0000256" key="1">
    <source>
        <dbReference type="SAM" id="Phobius"/>
    </source>
</evidence>
<comment type="caution">
    <text evidence="3">The sequence shown here is derived from an EMBL/GenBank/DDBJ whole genome shotgun (WGS) entry which is preliminary data.</text>
</comment>
<reference evidence="3 4" key="1">
    <citation type="submission" date="2017-11" db="EMBL/GenBank/DDBJ databases">
        <title>Infants hospitalized years apart are colonized by the same room-sourced microbial strains.</title>
        <authorList>
            <person name="Brooks B."/>
            <person name="Olm M.R."/>
            <person name="Firek B.A."/>
            <person name="Baker R."/>
            <person name="Thomas B.C."/>
            <person name="Morowitz M.J."/>
            <person name="Banfield J.F."/>
        </authorList>
    </citation>
    <scope>NUCLEOTIDE SEQUENCE [LARGE SCALE GENOMIC DNA]</scope>
    <source>
        <strain evidence="3">S2_009_000_R2_76</strain>
    </source>
</reference>
<feature type="transmembrane region" description="Helical" evidence="1">
    <location>
        <begin position="123"/>
        <end position="140"/>
    </location>
</feature>
<dbReference type="EMBL" id="QFOI01000175">
    <property type="protein sequence ID" value="PZP47949.1"/>
    <property type="molecule type" value="Genomic_DNA"/>
</dbReference>
<gene>
    <name evidence="3" type="ORF">DI598_10460</name>
</gene>
<organism evidence="3 4">
    <name type="scientific">Pseudopedobacter saltans</name>
    <dbReference type="NCBI Taxonomy" id="151895"/>
    <lineage>
        <taxon>Bacteria</taxon>
        <taxon>Pseudomonadati</taxon>
        <taxon>Bacteroidota</taxon>
        <taxon>Sphingobacteriia</taxon>
        <taxon>Sphingobacteriales</taxon>
        <taxon>Sphingobacteriaceae</taxon>
        <taxon>Pseudopedobacter</taxon>
    </lineage>
</organism>
<keyword evidence="1" id="KW-1133">Transmembrane helix</keyword>